<feature type="domain" description="Aldehyde dehydrogenase" evidence="9">
    <location>
        <begin position="22"/>
        <end position="482"/>
    </location>
</feature>
<reference evidence="10 11" key="1">
    <citation type="submission" date="2019-03" db="EMBL/GenBank/DDBJ databases">
        <title>Genomic Encyclopedia of Type Strains, Phase IV (KMG-V): Genome sequencing to study the core and pangenomes of soil and plant-associated prokaryotes.</title>
        <authorList>
            <person name="Whitman W."/>
        </authorList>
    </citation>
    <scope>NUCLEOTIDE SEQUENCE [LARGE SCALE GENOMIC DNA]</scope>
    <source>
        <strain evidence="10 11">23C40</strain>
    </source>
</reference>
<evidence type="ECO:0000256" key="4">
    <source>
        <dbReference type="ARBA" id="ARBA00022958"/>
    </source>
</evidence>
<evidence type="ECO:0000313" key="10">
    <source>
        <dbReference type="EMBL" id="TCN22809.1"/>
    </source>
</evidence>
<evidence type="ECO:0000256" key="1">
    <source>
        <dbReference type="ARBA" id="ARBA00009986"/>
    </source>
</evidence>
<dbReference type="SUPFAM" id="SSF53720">
    <property type="entry name" value="ALDH-like"/>
    <property type="match status" value="1"/>
</dbReference>
<comment type="similarity">
    <text evidence="1 8">Belongs to the aldehyde dehydrogenase family.</text>
</comment>
<dbReference type="Gene3D" id="3.40.605.10">
    <property type="entry name" value="Aldehyde Dehydrogenase, Chain A, domain 1"/>
    <property type="match status" value="1"/>
</dbReference>
<organism evidence="10 11">
    <name type="scientific">Sinorhizobium americanum</name>
    <dbReference type="NCBI Taxonomy" id="194963"/>
    <lineage>
        <taxon>Bacteria</taxon>
        <taxon>Pseudomonadati</taxon>
        <taxon>Pseudomonadota</taxon>
        <taxon>Alphaproteobacteria</taxon>
        <taxon>Hyphomicrobiales</taxon>
        <taxon>Rhizobiaceae</taxon>
        <taxon>Sinorhizobium/Ensifer group</taxon>
        <taxon>Sinorhizobium</taxon>
    </lineage>
</organism>
<dbReference type="InterPro" id="IPR015590">
    <property type="entry name" value="Aldehyde_DH_dom"/>
</dbReference>
<dbReference type="InterPro" id="IPR016163">
    <property type="entry name" value="Ald_DH_C"/>
</dbReference>
<evidence type="ECO:0000256" key="8">
    <source>
        <dbReference type="RuleBase" id="RU003345"/>
    </source>
</evidence>
<dbReference type="FunFam" id="3.40.309.10:FF:000012">
    <property type="entry name" value="Betaine aldehyde dehydrogenase"/>
    <property type="match status" value="1"/>
</dbReference>
<protein>
    <submittedName>
        <fullName evidence="10">Betaine-aldehyde dehydrogenase</fullName>
    </submittedName>
</protein>
<evidence type="ECO:0000259" key="9">
    <source>
        <dbReference type="Pfam" id="PF00171"/>
    </source>
</evidence>
<dbReference type="PROSITE" id="PS00687">
    <property type="entry name" value="ALDEHYDE_DEHYDR_GLU"/>
    <property type="match status" value="1"/>
</dbReference>
<gene>
    <name evidence="10" type="ORF">EV184_12354</name>
</gene>
<dbReference type="Pfam" id="PF00171">
    <property type="entry name" value="Aldedh"/>
    <property type="match status" value="1"/>
</dbReference>
<dbReference type="PANTHER" id="PTHR11699">
    <property type="entry name" value="ALDEHYDE DEHYDROGENASE-RELATED"/>
    <property type="match status" value="1"/>
</dbReference>
<keyword evidence="5 8" id="KW-0560">Oxidoreductase</keyword>
<evidence type="ECO:0000256" key="2">
    <source>
        <dbReference type="ARBA" id="ARBA00022723"/>
    </source>
</evidence>
<sequence length="498" mass="53044">MSASFVPPKAAKNYGIWIDGAWVSGEGQEIRATNPANGQAVSVLHEATEADVDLACKSARAAFELGWGTSTGERRAEVLLRAAAGIRANAEELAWYEMAESGKPHKQARAEIERSAMLWDYAATQARSLTGESFAGLGEDYLAMTLRVPIGVAAIITPWNFPFLIISQKLPFALAAGCAVVVKPSEMTSATTLLLGPLLKEAGLPDGVCNIVTGSGRVTGEAMLRHPLTRMISFTGSTSVGKHAMKVGAEQLKKVSLELGGKNAHIVMDDADLDAALDAALHGAFLNAGQSCNQGARLLLQKGIAEEFAGRFIEAARSIPVGDTLRDDILMGPMINEAQYRKVLGYIETGKSEGARLALGGTYREENGGRYIDPTIFTDVSRHMRIAQEEIFGPVCAILTFETLEEAFEIANSTGYGLSAGIWTGNTSAALKAARRLEAGTVWVNTYLDGPAELPFGGVGASGIGREVGRIGCEEFMDVKTVQFRSGGYQPRWIGKAI</sequence>
<evidence type="ECO:0000256" key="5">
    <source>
        <dbReference type="ARBA" id="ARBA00023002"/>
    </source>
</evidence>
<keyword evidence="6" id="KW-0558">Oxidation</keyword>
<comment type="caution">
    <text evidence="10">The sequence shown here is derived from an EMBL/GenBank/DDBJ whole genome shotgun (WGS) entry which is preliminary data.</text>
</comment>
<evidence type="ECO:0000256" key="3">
    <source>
        <dbReference type="ARBA" id="ARBA00022857"/>
    </source>
</evidence>
<keyword evidence="3" id="KW-0521">NADP</keyword>
<feature type="active site" evidence="7">
    <location>
        <position position="258"/>
    </location>
</feature>
<evidence type="ECO:0000256" key="7">
    <source>
        <dbReference type="PROSITE-ProRule" id="PRU10007"/>
    </source>
</evidence>
<dbReference type="InterPro" id="IPR029510">
    <property type="entry name" value="Ald_DH_CS_GLU"/>
</dbReference>
<dbReference type="Proteomes" id="UP000295043">
    <property type="component" value="Unassembled WGS sequence"/>
</dbReference>
<dbReference type="InterPro" id="IPR016162">
    <property type="entry name" value="Ald_DH_N"/>
</dbReference>
<keyword evidence="4" id="KW-0630">Potassium</keyword>
<name>A0A4R2BB99_9HYPH</name>
<keyword evidence="2" id="KW-0479">Metal-binding</keyword>
<dbReference type="GO" id="GO:0046872">
    <property type="term" value="F:metal ion binding"/>
    <property type="evidence" value="ECO:0007669"/>
    <property type="project" value="UniProtKB-KW"/>
</dbReference>
<dbReference type="FunFam" id="3.40.605.10:FF:000007">
    <property type="entry name" value="NAD/NADP-dependent betaine aldehyde dehydrogenase"/>
    <property type="match status" value="1"/>
</dbReference>
<evidence type="ECO:0000313" key="11">
    <source>
        <dbReference type="Proteomes" id="UP000295043"/>
    </source>
</evidence>
<dbReference type="InterPro" id="IPR016161">
    <property type="entry name" value="Ald_DH/histidinol_DH"/>
</dbReference>
<dbReference type="Gene3D" id="3.40.309.10">
    <property type="entry name" value="Aldehyde Dehydrogenase, Chain A, domain 2"/>
    <property type="match status" value="1"/>
</dbReference>
<proteinExistence type="inferred from homology"/>
<dbReference type="EMBL" id="SLVU01000023">
    <property type="protein sequence ID" value="TCN22809.1"/>
    <property type="molecule type" value="Genomic_DNA"/>
</dbReference>
<dbReference type="GO" id="GO:0016620">
    <property type="term" value="F:oxidoreductase activity, acting on the aldehyde or oxo group of donors, NAD or NADP as acceptor"/>
    <property type="evidence" value="ECO:0007669"/>
    <property type="project" value="InterPro"/>
</dbReference>
<accession>A0A4R2BB99</accession>
<evidence type="ECO:0000256" key="6">
    <source>
        <dbReference type="ARBA" id="ARBA00023097"/>
    </source>
</evidence>
<dbReference type="AlphaFoldDB" id="A0A4R2BB99"/>